<feature type="region of interest" description="Disordered" evidence="7">
    <location>
        <begin position="1"/>
        <end position="48"/>
    </location>
</feature>
<keyword evidence="4 8" id="KW-0812">Transmembrane</keyword>
<feature type="transmembrane region" description="Helical" evidence="8">
    <location>
        <begin position="210"/>
        <end position="229"/>
    </location>
</feature>
<evidence type="ECO:0000256" key="1">
    <source>
        <dbReference type="ARBA" id="ARBA00004651"/>
    </source>
</evidence>
<gene>
    <name evidence="11" type="ORF">RSPPHO_02865</name>
</gene>
<feature type="transmembrane region" description="Helical" evidence="8">
    <location>
        <begin position="112"/>
        <end position="129"/>
    </location>
</feature>
<dbReference type="PATRIC" id="fig|1150469.3.peg.3236"/>
<dbReference type="HOGENOM" id="CLU_102546_0_0_5"/>
<accession>H6SPG6</accession>
<dbReference type="AlphaFoldDB" id="H6SPG6"/>
<dbReference type="Pfam" id="PF13244">
    <property type="entry name" value="MbhD"/>
    <property type="match status" value="1"/>
</dbReference>
<dbReference type="PANTHER" id="PTHR43373:SF1">
    <property type="entry name" value="NA(+)_H(+) ANTIPORTER SUBUNIT A"/>
    <property type="match status" value="1"/>
</dbReference>
<evidence type="ECO:0000259" key="10">
    <source>
        <dbReference type="Pfam" id="PF20501"/>
    </source>
</evidence>
<dbReference type="InterPro" id="IPR025383">
    <property type="entry name" value="MrpA_C/MbhD"/>
</dbReference>
<feature type="transmembrane region" description="Helical" evidence="8">
    <location>
        <begin position="57"/>
        <end position="75"/>
    </location>
</feature>
<name>H6SPG6_PARPM</name>
<evidence type="ECO:0000313" key="11">
    <source>
        <dbReference type="EMBL" id="CCG09491.1"/>
    </source>
</evidence>
<feature type="domain" description="MrpA C-terminal/MbhE" evidence="10">
    <location>
        <begin position="169"/>
        <end position="222"/>
    </location>
</feature>
<dbReference type="InterPro" id="IPR046806">
    <property type="entry name" value="MrpA_C/MbhE"/>
</dbReference>
<dbReference type="Pfam" id="PF20501">
    <property type="entry name" value="MbhE"/>
    <property type="match status" value="1"/>
</dbReference>
<keyword evidence="12" id="KW-1185">Reference proteome</keyword>
<evidence type="ECO:0000256" key="4">
    <source>
        <dbReference type="ARBA" id="ARBA00022692"/>
    </source>
</evidence>
<dbReference type="STRING" id="1150469.RSPPHO_02865"/>
<keyword evidence="3" id="KW-1003">Cell membrane</keyword>
<dbReference type="EMBL" id="HE663493">
    <property type="protein sequence ID" value="CCG09491.1"/>
    <property type="molecule type" value="Genomic_DNA"/>
</dbReference>
<keyword evidence="2" id="KW-0813">Transport</keyword>
<evidence type="ECO:0000259" key="9">
    <source>
        <dbReference type="Pfam" id="PF13244"/>
    </source>
</evidence>
<proteinExistence type="predicted"/>
<evidence type="ECO:0000256" key="6">
    <source>
        <dbReference type="ARBA" id="ARBA00023136"/>
    </source>
</evidence>
<dbReference type="GO" id="GO:0005886">
    <property type="term" value="C:plasma membrane"/>
    <property type="evidence" value="ECO:0007669"/>
    <property type="project" value="UniProtKB-SubCell"/>
</dbReference>
<sequence>MLDRADFDPCPGRGGLERRGAAPTGPGPDPRSAWGTADPGGSHRSHRAGLRRPGMELILDFCLFAFLTVTAVLMLRLRSLFAVAMLSGIFSLLSAALFTLMDAVDVAFTESAVGAGMSTLLFLGTLALTGAKTKAVTTWNIPALAAVLVTGGLLMWGTLDMPFYGDAEAPIHHHVADRYVEASGDEVGPPNIVTSVLASYRGFDTLGETTVIFTAGMSVLLLIGAPFLGRRKGGDQ</sequence>
<dbReference type="eggNOG" id="COG2111">
    <property type="taxonomic scope" value="Bacteria"/>
</dbReference>
<evidence type="ECO:0000256" key="3">
    <source>
        <dbReference type="ARBA" id="ARBA00022475"/>
    </source>
</evidence>
<reference evidence="11 12" key="1">
    <citation type="submission" date="2012-02" db="EMBL/GenBank/DDBJ databases">
        <title>Shotgun genome sequence of Phaeospirillum photometricum DSM 122.</title>
        <authorList>
            <person name="Duquesne K."/>
            <person name="Sturgis J."/>
        </authorList>
    </citation>
    <scope>NUCLEOTIDE SEQUENCE [LARGE SCALE GENOMIC DNA]</scope>
    <source>
        <strain evidence="12">DSM122</strain>
    </source>
</reference>
<dbReference type="NCBIfam" id="NF009159">
    <property type="entry name" value="PRK12504.1"/>
    <property type="match status" value="1"/>
</dbReference>
<organism evidence="11 12">
    <name type="scientific">Pararhodospirillum photometricum DSM 122</name>
    <dbReference type="NCBI Taxonomy" id="1150469"/>
    <lineage>
        <taxon>Bacteria</taxon>
        <taxon>Pseudomonadati</taxon>
        <taxon>Pseudomonadota</taxon>
        <taxon>Alphaproteobacteria</taxon>
        <taxon>Rhodospirillales</taxon>
        <taxon>Rhodospirillaceae</taxon>
        <taxon>Pararhodospirillum</taxon>
    </lineage>
</organism>
<feature type="transmembrane region" description="Helical" evidence="8">
    <location>
        <begin position="80"/>
        <end position="100"/>
    </location>
</feature>
<dbReference type="InterPro" id="IPR050616">
    <property type="entry name" value="CPA3_Na-H_Antiporter_A"/>
</dbReference>
<keyword evidence="6 8" id="KW-0472">Membrane</keyword>
<evidence type="ECO:0000256" key="2">
    <source>
        <dbReference type="ARBA" id="ARBA00022448"/>
    </source>
</evidence>
<evidence type="ECO:0000313" key="12">
    <source>
        <dbReference type="Proteomes" id="UP000033220"/>
    </source>
</evidence>
<keyword evidence="5 8" id="KW-1133">Transmembrane helix</keyword>
<evidence type="ECO:0000256" key="5">
    <source>
        <dbReference type="ARBA" id="ARBA00022989"/>
    </source>
</evidence>
<dbReference type="PANTHER" id="PTHR43373">
    <property type="entry name" value="NA(+)/H(+) ANTIPORTER SUBUNIT"/>
    <property type="match status" value="1"/>
</dbReference>
<dbReference type="Proteomes" id="UP000033220">
    <property type="component" value="Chromosome DSM 122"/>
</dbReference>
<feature type="domain" description="MrpA C-terminal/MbhD" evidence="9">
    <location>
        <begin position="66"/>
        <end position="129"/>
    </location>
</feature>
<dbReference type="KEGG" id="rpm:RSPPHO_02865"/>
<evidence type="ECO:0000256" key="7">
    <source>
        <dbReference type="SAM" id="MobiDB-lite"/>
    </source>
</evidence>
<evidence type="ECO:0000256" key="8">
    <source>
        <dbReference type="SAM" id="Phobius"/>
    </source>
</evidence>
<comment type="subcellular location">
    <subcellularLocation>
        <location evidence="1">Cell membrane</location>
        <topology evidence="1">Multi-pass membrane protein</topology>
    </subcellularLocation>
</comment>
<feature type="transmembrane region" description="Helical" evidence="8">
    <location>
        <begin position="141"/>
        <end position="159"/>
    </location>
</feature>
<protein>
    <submittedName>
        <fullName evidence="11">Putative multicomponent Na+-H+ antiporter subunit A</fullName>
    </submittedName>
</protein>